<dbReference type="Pfam" id="PF13280">
    <property type="entry name" value="WYL"/>
    <property type="match status" value="1"/>
</dbReference>
<dbReference type="Pfam" id="PF08279">
    <property type="entry name" value="HTH_11"/>
    <property type="match status" value="1"/>
</dbReference>
<dbReference type="SUPFAM" id="SSF46785">
    <property type="entry name" value="Winged helix' DNA-binding domain"/>
    <property type="match status" value="1"/>
</dbReference>
<evidence type="ECO:0000259" key="1">
    <source>
        <dbReference type="Pfam" id="PF08279"/>
    </source>
</evidence>
<comment type="caution">
    <text evidence="3">The sequence shown here is derived from an EMBL/GenBank/DDBJ whole genome shotgun (WGS) entry which is preliminary data.</text>
</comment>
<accession>A0A919N2Z1</accession>
<gene>
    <name evidence="3" type="ORF">Asi03nite_01910</name>
</gene>
<dbReference type="InterPro" id="IPR051534">
    <property type="entry name" value="CBASS_pafABC_assoc_protein"/>
</dbReference>
<evidence type="ECO:0000313" key="4">
    <source>
        <dbReference type="Proteomes" id="UP000629619"/>
    </source>
</evidence>
<dbReference type="PANTHER" id="PTHR34580:SF3">
    <property type="entry name" value="PROTEIN PAFB"/>
    <property type="match status" value="1"/>
</dbReference>
<dbReference type="PROSITE" id="PS52050">
    <property type="entry name" value="WYL"/>
    <property type="match status" value="1"/>
</dbReference>
<dbReference type="Proteomes" id="UP000629619">
    <property type="component" value="Unassembled WGS sequence"/>
</dbReference>
<dbReference type="InterPro" id="IPR026881">
    <property type="entry name" value="WYL_dom"/>
</dbReference>
<dbReference type="InterPro" id="IPR013196">
    <property type="entry name" value="HTH_11"/>
</dbReference>
<sequence>MPTGPSPTARALRTLEILRDRPGATADQLAGLLGVTERAARRYIAILREAGVPVQSVRGPYGGYRLGRGTRLPPVVFTEEQALGLVMAVLDGQPAAIDAEDPVGAALSRVIRALPEGVGRQAAALRAYAAAAPDPRASRPSPALTSALVGAVAARRRVVITYGREGGDRYDAEVDPWAVVVRFGRWYLLCHSHRAGEVRTYRVDRVHAVRDIGPDFVAPAGLDPVAMLERHLGLGWQFPVRLVFHAPFGEVAPWIRGPMGQLAADGDRCVLTGSTRNPAMYAQEWLAAVPFRFTVEEGPELRAAVAAVAARFTAALRPAPR</sequence>
<dbReference type="EMBL" id="BOMW01000004">
    <property type="protein sequence ID" value="GIF02653.1"/>
    <property type="molecule type" value="Genomic_DNA"/>
</dbReference>
<dbReference type="RefSeq" id="WP_203676262.1">
    <property type="nucleotide sequence ID" value="NZ_BOMW01000004.1"/>
</dbReference>
<protein>
    <submittedName>
        <fullName evidence="3">Transcriptional regulator</fullName>
    </submittedName>
</protein>
<evidence type="ECO:0000313" key="3">
    <source>
        <dbReference type="EMBL" id="GIF02653.1"/>
    </source>
</evidence>
<feature type="domain" description="WYL" evidence="2">
    <location>
        <begin position="146"/>
        <end position="210"/>
    </location>
</feature>
<dbReference type="PANTHER" id="PTHR34580">
    <property type="match status" value="1"/>
</dbReference>
<dbReference type="AlphaFoldDB" id="A0A919N2Z1"/>
<name>A0A919N2Z1_9ACTN</name>
<dbReference type="InterPro" id="IPR036390">
    <property type="entry name" value="WH_DNA-bd_sf"/>
</dbReference>
<reference evidence="3" key="1">
    <citation type="submission" date="2021-01" db="EMBL/GenBank/DDBJ databases">
        <title>Whole genome shotgun sequence of Actinoplanes siamensis NBRC 109076.</title>
        <authorList>
            <person name="Komaki H."/>
            <person name="Tamura T."/>
        </authorList>
    </citation>
    <scope>NUCLEOTIDE SEQUENCE</scope>
    <source>
        <strain evidence="3">NBRC 109076</strain>
    </source>
</reference>
<dbReference type="Gene3D" id="1.10.10.10">
    <property type="entry name" value="Winged helix-like DNA-binding domain superfamily/Winged helix DNA-binding domain"/>
    <property type="match status" value="1"/>
</dbReference>
<dbReference type="InterPro" id="IPR011991">
    <property type="entry name" value="ArsR-like_HTH"/>
</dbReference>
<evidence type="ECO:0000259" key="2">
    <source>
        <dbReference type="Pfam" id="PF13280"/>
    </source>
</evidence>
<organism evidence="3 4">
    <name type="scientific">Actinoplanes siamensis</name>
    <dbReference type="NCBI Taxonomy" id="1223317"/>
    <lineage>
        <taxon>Bacteria</taxon>
        <taxon>Bacillati</taxon>
        <taxon>Actinomycetota</taxon>
        <taxon>Actinomycetes</taxon>
        <taxon>Micromonosporales</taxon>
        <taxon>Micromonosporaceae</taxon>
        <taxon>Actinoplanes</taxon>
    </lineage>
</organism>
<keyword evidence="4" id="KW-1185">Reference proteome</keyword>
<proteinExistence type="predicted"/>
<feature type="domain" description="Helix-turn-helix type 11" evidence="1">
    <location>
        <begin position="10"/>
        <end position="65"/>
    </location>
</feature>
<dbReference type="CDD" id="cd00090">
    <property type="entry name" value="HTH_ARSR"/>
    <property type="match status" value="1"/>
</dbReference>
<dbReference type="InterPro" id="IPR036388">
    <property type="entry name" value="WH-like_DNA-bd_sf"/>
</dbReference>